<evidence type="ECO:0000313" key="11">
    <source>
        <dbReference type="Proteomes" id="UP001230051"/>
    </source>
</evidence>
<dbReference type="PIRSF" id="PIRSF023803">
    <property type="entry name" value="Ribonuclease_P_prd"/>
    <property type="match status" value="1"/>
</dbReference>
<sequence length="162" mass="18704">MVRFKSRYLLCEVCFADPRSRQCLEERAVFSAVRDAIARAHGDYGAACCAVSFTVKYLNAYTGILLLRCRKEHYRLLWSALPFIIHLESRGQRQPCRISSIHVGGTIRTCQRFLIRYNRQQLLRMLPGCQSEEERESVHRAVLSCSLKQLEEEGSSRDEDSD</sequence>
<evidence type="ECO:0000256" key="5">
    <source>
        <dbReference type="ARBA" id="ARBA00023242"/>
    </source>
</evidence>
<dbReference type="AlphaFoldDB" id="A0AAD8FUN5"/>
<organism evidence="10 11">
    <name type="scientific">Acipenser oxyrinchus oxyrinchus</name>
    <dbReference type="NCBI Taxonomy" id="40147"/>
    <lineage>
        <taxon>Eukaryota</taxon>
        <taxon>Metazoa</taxon>
        <taxon>Chordata</taxon>
        <taxon>Craniata</taxon>
        <taxon>Vertebrata</taxon>
        <taxon>Euteleostomi</taxon>
        <taxon>Actinopterygii</taxon>
        <taxon>Chondrostei</taxon>
        <taxon>Acipenseriformes</taxon>
        <taxon>Acipenseridae</taxon>
        <taxon>Acipenser</taxon>
    </lineage>
</organism>
<protein>
    <recommendedName>
        <fullName evidence="6 9">Ribonuclease P/MRP protein subunit POP5</fullName>
    </recommendedName>
</protein>
<keyword evidence="11" id="KW-1185">Reference proteome</keyword>
<comment type="function">
    <text evidence="8">Component of ribonuclease P, a protein complex that generates mature tRNA molecules by cleaving their 5'-ends. Also a component of the MRP ribonuclease complex, which cleaves pre-rRNA sequences.</text>
</comment>
<gene>
    <name evidence="10" type="primary">POP5</name>
    <name evidence="10" type="ORF">AOXY_G25513</name>
</gene>
<dbReference type="Proteomes" id="UP001230051">
    <property type="component" value="Unassembled WGS sequence"/>
</dbReference>
<dbReference type="EMBL" id="JAGXEW010000027">
    <property type="protein sequence ID" value="KAK1156528.1"/>
    <property type="molecule type" value="Genomic_DNA"/>
</dbReference>
<dbReference type="GO" id="GO:0030681">
    <property type="term" value="C:multimeric ribonuclease P complex"/>
    <property type="evidence" value="ECO:0007669"/>
    <property type="project" value="UniProtKB-ARBA"/>
</dbReference>
<evidence type="ECO:0000256" key="7">
    <source>
        <dbReference type="ARBA" id="ARBA00046486"/>
    </source>
</evidence>
<evidence type="ECO:0000256" key="9">
    <source>
        <dbReference type="PIRNR" id="PIRNR023803"/>
    </source>
</evidence>
<proteinExistence type="inferred from homology"/>
<evidence type="ECO:0000256" key="1">
    <source>
        <dbReference type="ARBA" id="ARBA00004604"/>
    </source>
</evidence>
<dbReference type="Pfam" id="PF01900">
    <property type="entry name" value="RNase_P_Rpp14"/>
    <property type="match status" value="1"/>
</dbReference>
<dbReference type="InterPro" id="IPR016819">
    <property type="entry name" value="RNase_P/MRP_POP5"/>
</dbReference>
<evidence type="ECO:0000256" key="4">
    <source>
        <dbReference type="ARBA" id="ARBA00022694"/>
    </source>
</evidence>
<dbReference type="Gene3D" id="3.30.70.3250">
    <property type="entry name" value="Ribonuclease P, Pop5 subunit"/>
    <property type="match status" value="1"/>
</dbReference>
<keyword evidence="4 9" id="KW-0819">tRNA processing</keyword>
<evidence type="ECO:0000256" key="2">
    <source>
        <dbReference type="ARBA" id="ARBA00010800"/>
    </source>
</evidence>
<dbReference type="GO" id="GO:0001682">
    <property type="term" value="P:tRNA 5'-leader removal"/>
    <property type="evidence" value="ECO:0007669"/>
    <property type="project" value="InterPro"/>
</dbReference>
<dbReference type="PANTHER" id="PTHR48414:SF1">
    <property type="entry name" value="POP5 HOMOLOG, RIBONUCLEASE P_MRP SUBUNIT"/>
    <property type="match status" value="1"/>
</dbReference>
<dbReference type="GO" id="GO:0033204">
    <property type="term" value="F:ribonuclease P RNA binding"/>
    <property type="evidence" value="ECO:0007669"/>
    <property type="project" value="InterPro"/>
</dbReference>
<dbReference type="GO" id="GO:0005730">
    <property type="term" value="C:nucleolus"/>
    <property type="evidence" value="ECO:0007669"/>
    <property type="project" value="UniProtKB-SubCell"/>
</dbReference>
<evidence type="ECO:0000313" key="10">
    <source>
        <dbReference type="EMBL" id="KAK1156528.1"/>
    </source>
</evidence>
<dbReference type="FunFam" id="3.30.70.3250:FF:000001">
    <property type="entry name" value="Ribonuclease P/MRP protein subunit POP5"/>
    <property type="match status" value="1"/>
</dbReference>
<dbReference type="PANTHER" id="PTHR48414">
    <property type="entry name" value="POP5 HOMOLOG, RIBONUCLEASE P_MRP SUBUNIT"/>
    <property type="match status" value="1"/>
</dbReference>
<accession>A0AAD8FUN5</accession>
<reference evidence="10" key="1">
    <citation type="submission" date="2022-02" db="EMBL/GenBank/DDBJ databases">
        <title>Atlantic sturgeon de novo genome assembly.</title>
        <authorList>
            <person name="Stock M."/>
            <person name="Klopp C."/>
            <person name="Guiguen Y."/>
            <person name="Cabau C."/>
            <person name="Parinello H."/>
            <person name="Santidrian Yebra-Pimentel E."/>
            <person name="Kuhl H."/>
            <person name="Dirks R.P."/>
            <person name="Guessner J."/>
            <person name="Wuertz S."/>
            <person name="Du K."/>
            <person name="Schartl M."/>
        </authorList>
    </citation>
    <scope>NUCLEOTIDE SEQUENCE</scope>
    <source>
        <strain evidence="10">STURGEONOMICS-FGT-2020</strain>
        <tissue evidence="10">Whole blood</tissue>
    </source>
</reference>
<evidence type="ECO:0000256" key="6">
    <source>
        <dbReference type="ARBA" id="ARBA00044198"/>
    </source>
</evidence>
<comment type="subcellular location">
    <subcellularLocation>
        <location evidence="1 9">Nucleus</location>
        <location evidence="1 9">Nucleolus</location>
    </subcellularLocation>
</comment>
<evidence type="ECO:0000256" key="3">
    <source>
        <dbReference type="ARBA" id="ARBA00022552"/>
    </source>
</evidence>
<keyword evidence="5 9" id="KW-0539">Nucleus</keyword>
<comment type="subunit">
    <text evidence="7">Component of nuclear RNase P and RNase MRP ribonucleoproteins. RNase P consists of a catalytic RNA moiety and 10 different protein chains; POP1, POP4, POP5, POP7, RPP14, RPP21, RPP25, RPP30, RPP38 and RPP40. Within the RNase P complex, POP1, POP7 and RPP25 form the 'finger' subcomplex, POP5, RPP14, RPP40 and homodimeric RPP30 form the 'palm' subcomplex, and RPP21, POP4 and RPP38 form the 'wrist' subcomplex. All subunits of the RNase P complex interact with the catalytic RNA. Several subunits of RNase P are also part of the RNase MRP complex. RNase MRP consists of a catalytic RNA moiety and about 8 protein subunits; POP1, POP7, RPP25, RPP30, RPP38, RPP40 and possibly also POP4 and POP5.</text>
</comment>
<comment type="similarity">
    <text evidence="2 9">Belongs to the eukaryotic/archaeal RNase P protein component 2 family.</text>
</comment>
<dbReference type="SUPFAM" id="SSF160350">
    <property type="entry name" value="Rnp2-like"/>
    <property type="match status" value="1"/>
</dbReference>
<dbReference type="InterPro" id="IPR038085">
    <property type="entry name" value="Rnp2-like_sf"/>
</dbReference>
<name>A0AAD8FUN5_ACIOX</name>
<dbReference type="GO" id="GO:0006364">
    <property type="term" value="P:rRNA processing"/>
    <property type="evidence" value="ECO:0007669"/>
    <property type="project" value="UniProtKB-KW"/>
</dbReference>
<evidence type="ECO:0000256" key="8">
    <source>
        <dbReference type="ARBA" id="ARBA00056519"/>
    </source>
</evidence>
<dbReference type="InterPro" id="IPR002759">
    <property type="entry name" value="Pop5/Rpp14/Rnp2-like"/>
</dbReference>
<comment type="caution">
    <text evidence="10">The sequence shown here is derived from an EMBL/GenBank/DDBJ whole genome shotgun (WGS) entry which is preliminary data.</text>
</comment>
<keyword evidence="3" id="KW-0698">rRNA processing</keyword>